<protein>
    <submittedName>
        <fullName evidence="1">Uncharacterized protein</fullName>
    </submittedName>
</protein>
<sequence length="30" mass="3420">MSSSLKTNVALVYKTYSQGLFILFIQLIKL</sequence>
<reference evidence="1" key="2">
    <citation type="journal article" date="2015" name="Fish Shellfish Immunol.">
        <title>Early steps in the European eel (Anguilla anguilla)-Vibrio vulnificus interaction in the gills: Role of the RtxA13 toxin.</title>
        <authorList>
            <person name="Callol A."/>
            <person name="Pajuelo D."/>
            <person name="Ebbesson L."/>
            <person name="Teles M."/>
            <person name="MacKenzie S."/>
            <person name="Amaro C."/>
        </authorList>
    </citation>
    <scope>NUCLEOTIDE SEQUENCE</scope>
</reference>
<organism evidence="1">
    <name type="scientific">Anguilla anguilla</name>
    <name type="common">European freshwater eel</name>
    <name type="synonym">Muraena anguilla</name>
    <dbReference type="NCBI Taxonomy" id="7936"/>
    <lineage>
        <taxon>Eukaryota</taxon>
        <taxon>Metazoa</taxon>
        <taxon>Chordata</taxon>
        <taxon>Craniata</taxon>
        <taxon>Vertebrata</taxon>
        <taxon>Euteleostomi</taxon>
        <taxon>Actinopterygii</taxon>
        <taxon>Neopterygii</taxon>
        <taxon>Teleostei</taxon>
        <taxon>Anguilliformes</taxon>
        <taxon>Anguillidae</taxon>
        <taxon>Anguilla</taxon>
    </lineage>
</organism>
<evidence type="ECO:0000313" key="1">
    <source>
        <dbReference type="EMBL" id="JAH22903.1"/>
    </source>
</evidence>
<proteinExistence type="predicted"/>
<name>A0A0E9R3J2_ANGAN</name>
<dbReference type="EMBL" id="GBXM01085674">
    <property type="protein sequence ID" value="JAH22903.1"/>
    <property type="molecule type" value="Transcribed_RNA"/>
</dbReference>
<reference evidence="1" key="1">
    <citation type="submission" date="2014-11" db="EMBL/GenBank/DDBJ databases">
        <authorList>
            <person name="Amaro Gonzalez C."/>
        </authorList>
    </citation>
    <scope>NUCLEOTIDE SEQUENCE</scope>
</reference>
<dbReference type="AlphaFoldDB" id="A0A0E9R3J2"/>
<accession>A0A0E9R3J2</accession>